<organism evidence="4 5">
    <name type="scientific">Demequina mangrovi</name>
    <dbReference type="NCBI Taxonomy" id="1043493"/>
    <lineage>
        <taxon>Bacteria</taxon>
        <taxon>Bacillati</taxon>
        <taxon>Actinomycetota</taxon>
        <taxon>Actinomycetes</taxon>
        <taxon>Micrococcales</taxon>
        <taxon>Demequinaceae</taxon>
        <taxon>Demequina</taxon>
    </lineage>
</organism>
<sequence>MKPFLAACAAATLAVAAAAPAGAAIVDDPIALSADGASLALTPLGTYETGVFDESAAEIVAFHAKSAQLYSVDANAGAVNVLDASDPTAPTLLGTLEVAGIVDASGTSIPDGSEANSVAVRDDGLVVVAVEAATKTDPGWLAFFDLDGEALGAVQVGAQPDMVTVTPDGRMAVSANEGEPNETYEIDPEGTVSIVSLPRKVAPPAQSAVRTADFHAYEGDALPEGVRVFGPTADDGEAYPVSRNLEPEYVAVDARSRTAYVTLQEANAIAVVDLRSATVADLWSMGTKDLSIEGNGIDPSDKDDAIAIQTVPLRSFYMPDSIASYTSRGITYLVTANEGDARDDWNEGTDEYEESTRIEDLAEDGLLCDGLLTDEQLEREVLGRLDVTTASGYSEELGCYDELYAFGGRSFSIWTTDGDLVFDSGDDFEQLTAEALPDYFNSTNDETEFDSRSDAKGPEPEGVTVGELRGRTYAFVGLERVGGVMVYDITSPVSPEFVTYVNNRDFEADPESPEAGDLGPEGLAFIAAKDSPTTEAMLAVGNEVSGTTTLFSVETLKDKASKQGKKGKRRR</sequence>
<protein>
    <recommendedName>
        <fullName evidence="3">Choice-of-anchor I domain-containing protein</fullName>
    </recommendedName>
</protein>
<dbReference type="OrthoDB" id="1016457at2"/>
<dbReference type="AlphaFoldDB" id="A0A1H6X8D7"/>
<feature type="compositionally biased region" description="Basic and acidic residues" evidence="1">
    <location>
        <begin position="449"/>
        <end position="459"/>
    </location>
</feature>
<dbReference type="InterPro" id="IPR055188">
    <property type="entry name" value="Choice_anch_I"/>
</dbReference>
<dbReference type="Pfam" id="PF22494">
    <property type="entry name" value="choice_anch_I"/>
    <property type="match status" value="1"/>
</dbReference>
<evidence type="ECO:0000256" key="1">
    <source>
        <dbReference type="SAM" id="MobiDB-lite"/>
    </source>
</evidence>
<dbReference type="PANTHER" id="PTHR46928:SF1">
    <property type="entry name" value="MESENCHYME-SPECIFIC CELL SURFACE GLYCOPROTEIN"/>
    <property type="match status" value="1"/>
</dbReference>
<dbReference type="InterPro" id="IPR015943">
    <property type="entry name" value="WD40/YVTN_repeat-like_dom_sf"/>
</dbReference>
<dbReference type="Gene3D" id="2.130.10.10">
    <property type="entry name" value="YVTN repeat-like/Quinoprotein amine dehydrogenase"/>
    <property type="match status" value="1"/>
</dbReference>
<dbReference type="InterPro" id="IPR011048">
    <property type="entry name" value="Haem_d1_sf"/>
</dbReference>
<dbReference type="InterPro" id="IPR011044">
    <property type="entry name" value="Quino_amine_DH_bsu"/>
</dbReference>
<feature type="region of interest" description="Disordered" evidence="1">
    <location>
        <begin position="441"/>
        <end position="464"/>
    </location>
</feature>
<dbReference type="EMBL" id="FNZI01000002">
    <property type="protein sequence ID" value="SEJ25413.1"/>
    <property type="molecule type" value="Genomic_DNA"/>
</dbReference>
<feature type="signal peptide" evidence="2">
    <location>
        <begin position="1"/>
        <end position="23"/>
    </location>
</feature>
<feature type="chain" id="PRO_5010209271" description="Choice-of-anchor I domain-containing protein" evidence="2">
    <location>
        <begin position="24"/>
        <end position="571"/>
    </location>
</feature>
<dbReference type="RefSeq" id="WP_042214255.1">
    <property type="nucleotide sequence ID" value="NZ_BBLU01000005.1"/>
</dbReference>
<keyword evidence="5" id="KW-1185">Reference proteome</keyword>
<keyword evidence="2" id="KW-0732">Signal</keyword>
<dbReference type="STRING" id="1043493.SAMN05421637_1339"/>
<evidence type="ECO:0000256" key="2">
    <source>
        <dbReference type="SAM" id="SignalP"/>
    </source>
</evidence>
<accession>A0A1H6X8D7</accession>
<proteinExistence type="predicted"/>
<name>A0A1H6X8D7_9MICO</name>
<dbReference type="SUPFAM" id="SSF51004">
    <property type="entry name" value="C-terminal (heme d1) domain of cytochrome cd1-nitrite reductase"/>
    <property type="match status" value="1"/>
</dbReference>
<dbReference type="eggNOG" id="COG3391">
    <property type="taxonomic scope" value="Bacteria"/>
</dbReference>
<dbReference type="PANTHER" id="PTHR46928">
    <property type="entry name" value="MESENCHYME-SPECIFIC CELL SURFACE GLYCOPROTEIN"/>
    <property type="match status" value="1"/>
</dbReference>
<evidence type="ECO:0000313" key="5">
    <source>
        <dbReference type="Proteomes" id="UP000183315"/>
    </source>
</evidence>
<dbReference type="InterPro" id="IPR052956">
    <property type="entry name" value="Mesenchyme-surface_protein"/>
</dbReference>
<dbReference type="NCBIfam" id="NF038117">
    <property type="entry name" value="choice_anch_I"/>
    <property type="match status" value="1"/>
</dbReference>
<dbReference type="Proteomes" id="UP000183315">
    <property type="component" value="Unassembled WGS sequence"/>
</dbReference>
<gene>
    <name evidence="4" type="ORF">SAMN05421637_1339</name>
</gene>
<evidence type="ECO:0000259" key="3">
    <source>
        <dbReference type="Pfam" id="PF22494"/>
    </source>
</evidence>
<evidence type="ECO:0000313" key="4">
    <source>
        <dbReference type="EMBL" id="SEJ25413.1"/>
    </source>
</evidence>
<reference evidence="5" key="1">
    <citation type="submission" date="2016-10" db="EMBL/GenBank/DDBJ databases">
        <authorList>
            <person name="Varghese N."/>
        </authorList>
    </citation>
    <scope>NUCLEOTIDE SEQUENCE [LARGE SCALE GENOMIC DNA]</scope>
    <source>
        <strain evidence="5">DSM 24868</strain>
    </source>
</reference>
<feature type="domain" description="Choice-of-anchor I" evidence="3">
    <location>
        <begin position="55"/>
        <end position="551"/>
    </location>
</feature>
<dbReference type="SUPFAM" id="SSF50969">
    <property type="entry name" value="YVTN repeat-like/Quinoprotein amine dehydrogenase"/>
    <property type="match status" value="1"/>
</dbReference>